<evidence type="ECO:0000313" key="1">
    <source>
        <dbReference type="EMBL" id="GIL91394.1"/>
    </source>
</evidence>
<dbReference type="EMBL" id="BNCP01000064">
    <property type="protein sequence ID" value="GIL91394.1"/>
    <property type="molecule type" value="Genomic_DNA"/>
</dbReference>
<dbReference type="InterPro" id="IPR036770">
    <property type="entry name" value="Ankyrin_rpt-contain_sf"/>
</dbReference>
<sequence>MDEVSRGGDVGIEAPPGTGTAMNLLALSTQDVLECIAQFLPPNEVACTLRLICKSFAVHLQRFTSVRLHQESPNHAFAWRWAAPGALRSYTFRQRSQLLCLTAASGSLPNLILAAEITGCIFRAEALGAAAAAAKIPSCDWMIRQGWPWGDALVAAAGAGHIKVCRWLRDHGCPWDEAAIPAAARGGHPELVNWLLSVRPVQGILPDVSGILSAAAEGCSLAELQELYKLLVPLHNHQRQQQRAIYHRAAVAVAASSAAVAAPPVDASDAMMPITAAPLTTGEIHLLLAGAAGSQTSDWCEKFEWLEMQQPGASALHGAGGGGAANHASFIPQQQRRYYRTSIWTKAAACPNALERLAWLRQRGYPLDVPAAAAAATLAGNVTCLKYLLAELLTNDLGSDSGGGLEGSRSEGLSVDGASLLQPSEWMQIARTAAKAGHLAVLQALYAIGCLPYPGDDLVLITAASGGHMHVVMWLMGLLGDGSSAGGGGGDAALGAAEVVAAEPMDYDDCRVLNAAARSGNVELILWLREKGCAWNAATMASAALGGCEEAIELLASRGCLLSDNGRPYLAAACNGDLAVLRCLRRLGCPWGPEAAVFSHCVAKGFPLSALQWLVSEGCPVDWEEAVEMVERFVRRPVGYRQELMSWLLAQMVDMKMPRCQRRGGCDSQ</sequence>
<evidence type="ECO:0000313" key="3">
    <source>
        <dbReference type="Proteomes" id="UP000747110"/>
    </source>
</evidence>
<comment type="caution">
    <text evidence="1">The sequence shown here is derived from an EMBL/GenBank/DDBJ whole genome shotgun (WGS) entry which is preliminary data.</text>
</comment>
<dbReference type="Gene3D" id="1.25.40.20">
    <property type="entry name" value="Ankyrin repeat-containing domain"/>
    <property type="match status" value="1"/>
</dbReference>
<name>A0A8J4D230_9CHLO</name>
<dbReference type="GO" id="GO:0016020">
    <property type="term" value="C:membrane"/>
    <property type="evidence" value="ECO:0007669"/>
    <property type="project" value="TreeGrafter"/>
</dbReference>
<dbReference type="GO" id="GO:0005783">
    <property type="term" value="C:endoplasmic reticulum"/>
    <property type="evidence" value="ECO:0007669"/>
    <property type="project" value="TreeGrafter"/>
</dbReference>
<keyword evidence="3" id="KW-1185">Reference proteome</keyword>
<dbReference type="OrthoDB" id="546672at2759"/>
<dbReference type="SUPFAM" id="SSF48403">
    <property type="entry name" value="Ankyrin repeat"/>
    <property type="match status" value="1"/>
</dbReference>
<dbReference type="GO" id="GO:0071944">
    <property type="term" value="C:cell periphery"/>
    <property type="evidence" value="ECO:0007669"/>
    <property type="project" value="TreeGrafter"/>
</dbReference>
<dbReference type="EMBL" id="BNCQ01000060">
    <property type="protein sequence ID" value="GIM14921.1"/>
    <property type="molecule type" value="Genomic_DNA"/>
</dbReference>
<gene>
    <name evidence="1" type="ORF">Vretifemale_18935</name>
    <name evidence="2" type="ORF">Vretimale_17780</name>
</gene>
<dbReference type="GO" id="GO:0046513">
    <property type="term" value="P:ceramide biosynthetic process"/>
    <property type="evidence" value="ECO:0007669"/>
    <property type="project" value="TreeGrafter"/>
</dbReference>
<dbReference type="AlphaFoldDB" id="A0A8J4D230"/>
<dbReference type="GO" id="GO:0030149">
    <property type="term" value="P:sphingolipid catabolic process"/>
    <property type="evidence" value="ECO:0007669"/>
    <property type="project" value="TreeGrafter"/>
</dbReference>
<accession>A0A8J4D230</accession>
<dbReference type="PANTHER" id="PTHR12393">
    <property type="entry name" value="SPHINGOMYELIN PHOSPHODIESTERASE RELATED"/>
    <property type="match status" value="1"/>
</dbReference>
<evidence type="ECO:0000313" key="2">
    <source>
        <dbReference type="EMBL" id="GIM14921.1"/>
    </source>
</evidence>
<reference evidence="1" key="1">
    <citation type="journal article" date="2021" name="Proc. Natl. Acad. Sci. U.S.A.">
        <title>Three genomes in the algal genus Volvox reveal the fate of a haploid sex-determining region after a transition to homothallism.</title>
        <authorList>
            <person name="Yamamoto K."/>
            <person name="Hamaji T."/>
            <person name="Kawai-Toyooka H."/>
            <person name="Matsuzaki R."/>
            <person name="Takahashi F."/>
            <person name="Nishimura Y."/>
            <person name="Kawachi M."/>
            <person name="Noguchi H."/>
            <person name="Minakuchi Y."/>
            <person name="Umen J.G."/>
            <person name="Toyoda A."/>
            <person name="Nozaki H."/>
        </authorList>
    </citation>
    <scope>NUCLEOTIDE SEQUENCE</scope>
    <source>
        <strain evidence="2">NIES-3785</strain>
        <strain evidence="1">NIES-3786</strain>
    </source>
</reference>
<dbReference type="Proteomes" id="UP000722791">
    <property type="component" value="Unassembled WGS sequence"/>
</dbReference>
<dbReference type="GO" id="GO:0004620">
    <property type="term" value="F:phospholipase activity"/>
    <property type="evidence" value="ECO:0007669"/>
    <property type="project" value="TreeGrafter"/>
</dbReference>
<dbReference type="PANTHER" id="PTHR12393:SF6">
    <property type="entry name" value="SPHINGOMYELIN PHOSPHODIESTERASE 2"/>
    <property type="match status" value="1"/>
</dbReference>
<organism evidence="1 3">
    <name type="scientific">Volvox reticuliferus</name>
    <dbReference type="NCBI Taxonomy" id="1737510"/>
    <lineage>
        <taxon>Eukaryota</taxon>
        <taxon>Viridiplantae</taxon>
        <taxon>Chlorophyta</taxon>
        <taxon>core chlorophytes</taxon>
        <taxon>Chlorophyceae</taxon>
        <taxon>CS clade</taxon>
        <taxon>Chlamydomonadales</taxon>
        <taxon>Volvocaceae</taxon>
        <taxon>Volvox</taxon>
    </lineage>
</organism>
<dbReference type="Proteomes" id="UP000747110">
    <property type="component" value="Unassembled WGS sequence"/>
</dbReference>
<proteinExistence type="predicted"/>
<protein>
    <submittedName>
        <fullName evidence="1">Uncharacterized protein</fullName>
    </submittedName>
</protein>